<dbReference type="Proteomes" id="UP000018208">
    <property type="component" value="Unassembled WGS sequence"/>
</dbReference>
<evidence type="ECO:0000313" key="3">
    <source>
        <dbReference type="EMBL" id="KAH0574381.1"/>
    </source>
</evidence>
<dbReference type="Pfam" id="PF13673">
    <property type="entry name" value="Acetyltransf_10"/>
    <property type="match status" value="1"/>
</dbReference>
<evidence type="ECO:0000259" key="1">
    <source>
        <dbReference type="PROSITE" id="PS51186"/>
    </source>
</evidence>
<gene>
    <name evidence="2" type="ORF">SS50377_14106</name>
    <name evidence="3" type="ORF">SS50377_24336</name>
</gene>
<dbReference type="VEuPathDB" id="GiardiaDB:SS50377_24336"/>
<keyword evidence="4" id="KW-1185">Reference proteome</keyword>
<proteinExistence type="predicted"/>
<reference evidence="2 3" key="1">
    <citation type="journal article" date="2014" name="PLoS Genet.">
        <title>The Genome of Spironucleus salmonicida Highlights a Fish Pathogen Adapted to Fluctuating Environments.</title>
        <authorList>
            <person name="Xu F."/>
            <person name="Jerlstrom-Hultqvist J."/>
            <person name="Einarsson E."/>
            <person name="Astvaldsson A."/>
            <person name="Svard S.G."/>
            <person name="Andersson J.O."/>
        </authorList>
    </citation>
    <scope>NUCLEOTIDE SEQUENCE</scope>
    <source>
        <strain evidence="3">ATCC 50377</strain>
    </source>
</reference>
<name>V6LN41_9EUKA</name>
<dbReference type="EMBL" id="AUWU02000004">
    <property type="protein sequence ID" value="KAH0574381.1"/>
    <property type="molecule type" value="Genomic_DNA"/>
</dbReference>
<evidence type="ECO:0000313" key="2">
    <source>
        <dbReference type="EMBL" id="EST46112.1"/>
    </source>
</evidence>
<organism evidence="2">
    <name type="scientific">Spironucleus salmonicida</name>
    <dbReference type="NCBI Taxonomy" id="348837"/>
    <lineage>
        <taxon>Eukaryota</taxon>
        <taxon>Metamonada</taxon>
        <taxon>Diplomonadida</taxon>
        <taxon>Hexamitidae</taxon>
        <taxon>Hexamitinae</taxon>
        <taxon>Spironucleus</taxon>
    </lineage>
</organism>
<dbReference type="SUPFAM" id="SSF55729">
    <property type="entry name" value="Acyl-CoA N-acyltransferases (Nat)"/>
    <property type="match status" value="1"/>
</dbReference>
<sequence>MMKQFSAINDKQLFQQIILLRMVAFDNYEHDETELRLDNEAQQFALIENTEVVASFRLLKTAEGQIIQKLCADKSGRFKGAGARLVEMYKAEAGKQIIYTNCYVKLAGFWSKLGFEPTGKINGEKQEYLLK</sequence>
<keyword evidence="2" id="KW-0808">Transferase</keyword>
<dbReference type="InterPro" id="IPR016181">
    <property type="entry name" value="Acyl_CoA_acyltransferase"/>
</dbReference>
<accession>V6LN41</accession>
<feature type="domain" description="N-acetyltransferase" evidence="1">
    <location>
        <begin position="1"/>
        <end position="131"/>
    </location>
</feature>
<dbReference type="EMBL" id="KI546085">
    <property type="protein sequence ID" value="EST46112.1"/>
    <property type="molecule type" value="Genomic_DNA"/>
</dbReference>
<dbReference type="GO" id="GO:0016747">
    <property type="term" value="F:acyltransferase activity, transferring groups other than amino-acyl groups"/>
    <property type="evidence" value="ECO:0007669"/>
    <property type="project" value="InterPro"/>
</dbReference>
<protein>
    <submittedName>
        <fullName evidence="2">GCN5-related N-acetyltransferase</fullName>
    </submittedName>
</protein>
<dbReference type="PROSITE" id="PS51186">
    <property type="entry name" value="GNAT"/>
    <property type="match status" value="1"/>
</dbReference>
<evidence type="ECO:0000313" key="4">
    <source>
        <dbReference type="Proteomes" id="UP000018208"/>
    </source>
</evidence>
<reference evidence="3" key="2">
    <citation type="submission" date="2020-12" db="EMBL/GenBank/DDBJ databases">
        <title>New Spironucleus salmonicida genome in near-complete chromosomes.</title>
        <authorList>
            <person name="Xu F."/>
            <person name="Kurt Z."/>
            <person name="Jimenez-Gonzalez A."/>
            <person name="Astvaldsson A."/>
            <person name="Andersson J.O."/>
            <person name="Svard S.G."/>
        </authorList>
    </citation>
    <scope>NUCLEOTIDE SEQUENCE</scope>
    <source>
        <strain evidence="3">ATCC 50377</strain>
    </source>
</reference>
<dbReference type="AlphaFoldDB" id="V6LN41"/>
<dbReference type="Gene3D" id="3.40.630.30">
    <property type="match status" value="1"/>
</dbReference>
<dbReference type="InterPro" id="IPR000182">
    <property type="entry name" value="GNAT_dom"/>
</dbReference>